<sequence>MDTDQRSTQSHILDLEEKYLPSSDYKFNNFSESTTAISSPIHSSNEIKEDAEIFKLKAQVSEIKNMLEGQEKILRSFKSRIQEAKDENLKMSNLLSSVDLSNLSISDSLSKSYMMRSIDYKIMDHPNISLIHKNNDESFVSSLMGLDSEIQSITDTEVSEESEYSSNESSLGTMTFQNWAFIRSHVLYLHI</sequence>
<keyword evidence="3" id="KW-1185">Reference proteome</keyword>
<feature type="coiled-coil region" evidence="1">
    <location>
        <begin position="67"/>
        <end position="94"/>
    </location>
</feature>
<accession>A0AAU9K4Y3</accession>
<reference evidence="2" key="1">
    <citation type="submission" date="2021-09" db="EMBL/GenBank/DDBJ databases">
        <authorList>
            <consortium name="AG Swart"/>
            <person name="Singh M."/>
            <person name="Singh A."/>
            <person name="Seah K."/>
            <person name="Emmerich C."/>
        </authorList>
    </citation>
    <scope>NUCLEOTIDE SEQUENCE</scope>
    <source>
        <strain evidence="2">ATCC30299</strain>
    </source>
</reference>
<organism evidence="2 3">
    <name type="scientific">Blepharisma stoltei</name>
    <dbReference type="NCBI Taxonomy" id="1481888"/>
    <lineage>
        <taxon>Eukaryota</taxon>
        <taxon>Sar</taxon>
        <taxon>Alveolata</taxon>
        <taxon>Ciliophora</taxon>
        <taxon>Postciliodesmatophora</taxon>
        <taxon>Heterotrichea</taxon>
        <taxon>Heterotrichida</taxon>
        <taxon>Blepharismidae</taxon>
        <taxon>Blepharisma</taxon>
    </lineage>
</organism>
<keyword evidence="1" id="KW-0175">Coiled coil</keyword>
<gene>
    <name evidence="2" type="ORF">BSTOLATCC_MIC58369</name>
</gene>
<evidence type="ECO:0000256" key="1">
    <source>
        <dbReference type="SAM" id="Coils"/>
    </source>
</evidence>
<protein>
    <submittedName>
        <fullName evidence="2">Uncharacterized protein</fullName>
    </submittedName>
</protein>
<dbReference type="Proteomes" id="UP001162131">
    <property type="component" value="Unassembled WGS sequence"/>
</dbReference>
<name>A0AAU9K4Y3_9CILI</name>
<comment type="caution">
    <text evidence="2">The sequence shown here is derived from an EMBL/GenBank/DDBJ whole genome shotgun (WGS) entry which is preliminary data.</text>
</comment>
<evidence type="ECO:0000313" key="3">
    <source>
        <dbReference type="Proteomes" id="UP001162131"/>
    </source>
</evidence>
<dbReference type="AlphaFoldDB" id="A0AAU9K4Y3"/>
<evidence type="ECO:0000313" key="2">
    <source>
        <dbReference type="EMBL" id="CAG9333559.1"/>
    </source>
</evidence>
<proteinExistence type="predicted"/>
<dbReference type="EMBL" id="CAJZBQ010000056">
    <property type="protein sequence ID" value="CAG9333559.1"/>
    <property type="molecule type" value="Genomic_DNA"/>
</dbReference>